<feature type="compositionally biased region" description="Acidic residues" evidence="1">
    <location>
        <begin position="131"/>
        <end position="148"/>
    </location>
</feature>
<sequence>MTLKLSLHDGIALGEIEMGLPTQPTPSAPEMRRLPTLLRILAAARPLSSVPAFDTTKHQENDSHNDDKVLQEAVRRLEQRAAIYSIAEGVEVTAVHLAPAVCRKISKLKPLRTLTRETEDLLLARPKDAGEMEIDDHDDDSLSGDDDVVSAKETTTTTHRQGPRRSSVDPRLTINTQGEDSQEANVVRILAELSSLVVQSLKPPKKDDDELVDWSISLEESLLAEPGSKVDQNVGGAMVSSDLGATVVSLMHHAAVLRHDHVACALCRAAVPQTPSLIARMGANAPASIPTLVRGCIRAYEKASQSRAKNHAIASSARQAIRSLASLSAREASRIRSLLERDGVMIDVQLELAMKHDPLLALCLLTDSLSTEEEMLSSKEQGPGRVKMRTLASHLTENSTFLSSVIAFVVDDLVKLTTAESCQKMLTRLRFAMSALSWVLLRLPADNLLTVIDATKQKLLLGSLIKIREHLPIPIGDAGNYASSPFDRCYSMVLCCSLSFAMVQCSSTMSNESNQQKAVDSLGDTLRAASRSRQCEAHVAELTDSLFYNNPHNLCSDVFRLLSATEVMKPNAPPWFFNSVIGKSIKLCQWFSTNPEHKFSGKATNELQLETQISKTLRFLQQSGAVAKDQLQSDCTRLLITIFTDESLSTSLLLCSAVPEFVRLSIKLLRSENDLMIPLVLPLQVQSLKANFLSAHGYPTLSPQGARFLLMVLYCLEYLEAVPATPFGIDLGTIPMREIYGLCIRNSKQYIMSQAASFTFLRLIGKLAPEVPFWNQVINLKSRKGWALVGKVELRNAIYLGLKERGDVFYTSVEKLFLMATGSLSDADLITTTVNGLLGNKIKPHPHYSYGVLCRDPLLVFKVPFAVLQKSAFRRIVLFVLCRLLEINDGLTQGMMKDNCADAEYISARNCIVLQCLCQSFFTLAVAERCMVSISVIRRLVASQEGLAAIIIKQVSDDLALDYFCDTIPEAINDWRAYLYILAERSSMPSVDLLSHKNLYVLS</sequence>
<name>A0A1Z5JCM6_FISSO</name>
<dbReference type="Proteomes" id="UP000198406">
    <property type="component" value="Unassembled WGS sequence"/>
</dbReference>
<keyword evidence="3" id="KW-1185">Reference proteome</keyword>
<dbReference type="InParanoid" id="A0A1Z5JCM6"/>
<evidence type="ECO:0000313" key="3">
    <source>
        <dbReference type="Proteomes" id="UP000198406"/>
    </source>
</evidence>
<dbReference type="EMBL" id="BDSP01000041">
    <property type="protein sequence ID" value="GAX11511.1"/>
    <property type="molecule type" value="Genomic_DNA"/>
</dbReference>
<protein>
    <submittedName>
        <fullName evidence="2">Uncharacterized protein</fullName>
    </submittedName>
</protein>
<comment type="caution">
    <text evidence="2">The sequence shown here is derived from an EMBL/GenBank/DDBJ whole genome shotgun (WGS) entry which is preliminary data.</text>
</comment>
<feature type="region of interest" description="Disordered" evidence="1">
    <location>
        <begin position="127"/>
        <end position="179"/>
    </location>
</feature>
<dbReference type="AlphaFoldDB" id="A0A1Z5JCM6"/>
<proteinExistence type="predicted"/>
<accession>A0A1Z5JCM6</accession>
<evidence type="ECO:0000256" key="1">
    <source>
        <dbReference type="SAM" id="MobiDB-lite"/>
    </source>
</evidence>
<dbReference type="OrthoDB" id="49290at2759"/>
<evidence type="ECO:0000313" key="2">
    <source>
        <dbReference type="EMBL" id="GAX11511.1"/>
    </source>
</evidence>
<gene>
    <name evidence="2" type="ORF">FisN_22Lh202</name>
</gene>
<organism evidence="2 3">
    <name type="scientific">Fistulifera solaris</name>
    <name type="common">Oleaginous diatom</name>
    <dbReference type="NCBI Taxonomy" id="1519565"/>
    <lineage>
        <taxon>Eukaryota</taxon>
        <taxon>Sar</taxon>
        <taxon>Stramenopiles</taxon>
        <taxon>Ochrophyta</taxon>
        <taxon>Bacillariophyta</taxon>
        <taxon>Bacillariophyceae</taxon>
        <taxon>Bacillariophycidae</taxon>
        <taxon>Naviculales</taxon>
        <taxon>Naviculaceae</taxon>
        <taxon>Fistulifera</taxon>
    </lineage>
</organism>
<reference evidence="2 3" key="1">
    <citation type="journal article" date="2015" name="Plant Cell">
        <title>Oil accumulation by the oleaginous diatom Fistulifera solaris as revealed by the genome and transcriptome.</title>
        <authorList>
            <person name="Tanaka T."/>
            <person name="Maeda Y."/>
            <person name="Veluchamy A."/>
            <person name="Tanaka M."/>
            <person name="Abida H."/>
            <person name="Marechal E."/>
            <person name="Bowler C."/>
            <person name="Muto M."/>
            <person name="Sunaga Y."/>
            <person name="Tanaka M."/>
            <person name="Yoshino T."/>
            <person name="Taniguchi T."/>
            <person name="Fukuda Y."/>
            <person name="Nemoto M."/>
            <person name="Matsumoto M."/>
            <person name="Wong P.S."/>
            <person name="Aburatani S."/>
            <person name="Fujibuchi W."/>
        </authorList>
    </citation>
    <scope>NUCLEOTIDE SEQUENCE [LARGE SCALE GENOMIC DNA]</scope>
    <source>
        <strain evidence="2 3">JPCC DA0580</strain>
    </source>
</reference>